<feature type="domain" description="NodB homology" evidence="3">
    <location>
        <begin position="76"/>
        <end position="277"/>
    </location>
</feature>
<dbReference type="Gene3D" id="3.20.20.370">
    <property type="entry name" value="Glycoside hydrolase/deacetylase"/>
    <property type="match status" value="1"/>
</dbReference>
<dbReference type="EMBL" id="JAXDAE010000005">
    <property type="protein sequence ID" value="MDY2587081.1"/>
    <property type="molecule type" value="Genomic_DNA"/>
</dbReference>
<dbReference type="PANTHER" id="PTHR34216">
    <property type="match status" value="1"/>
</dbReference>
<dbReference type="InterPro" id="IPR002509">
    <property type="entry name" value="NODB_dom"/>
</dbReference>
<dbReference type="PANTHER" id="PTHR34216:SF3">
    <property type="entry name" value="POLY-BETA-1,6-N-ACETYL-D-GLUCOSAMINE N-DEACETYLASE"/>
    <property type="match status" value="1"/>
</dbReference>
<sequence length="277" mass="31828">MSLKSKIYKGFKNFANSKASRNSDFGSRIFIYHNVGDGQVDAFEKQMVILKSEFDGFVNVTEFVKLVQDGLLNSKKIACITFDDGFYDVYKNAKPILDKLNISATIFLNQMLYELTNEHPEKLEGFVNDKFPRLSRSHQNLRGLTAVQLKEFIEDDYEIGGHTYSHVSVSKIKGSLFEQEITNQRQFLKDNFGYVIKSFAYPYGRKKDIPSWGAKILKNCGYTSGFTGISQDISKFERINQFEFPRTSVSLNISEQEFRNLIKGSADILDKLTRQYK</sequence>
<proteinExistence type="predicted"/>
<evidence type="ECO:0000259" key="3">
    <source>
        <dbReference type="PROSITE" id="PS51677"/>
    </source>
</evidence>
<name>A0ABU5EM03_9FLAO</name>
<dbReference type="SUPFAM" id="SSF88713">
    <property type="entry name" value="Glycoside hydrolase/deacetylase"/>
    <property type="match status" value="1"/>
</dbReference>
<dbReference type="Proteomes" id="UP001285855">
    <property type="component" value="Unassembled WGS sequence"/>
</dbReference>
<dbReference type="GO" id="GO:0016787">
    <property type="term" value="F:hydrolase activity"/>
    <property type="evidence" value="ECO:0007669"/>
    <property type="project" value="UniProtKB-KW"/>
</dbReference>
<evidence type="ECO:0000313" key="5">
    <source>
        <dbReference type="Proteomes" id="UP001285855"/>
    </source>
</evidence>
<reference evidence="4 5" key="1">
    <citation type="submission" date="2023-11" db="EMBL/GenBank/DDBJ databases">
        <title>Winogradskyella pelagius sp. nov., isolated from coastal sediment.</title>
        <authorList>
            <person name="Li F."/>
        </authorList>
    </citation>
    <scope>NUCLEOTIDE SEQUENCE [LARGE SCALE GENOMIC DNA]</scope>
    <source>
        <strain evidence="4 5">KCTC 23502</strain>
    </source>
</reference>
<dbReference type="InterPro" id="IPR011330">
    <property type="entry name" value="Glyco_hydro/deAcase_b/a-brl"/>
</dbReference>
<comment type="subcellular location">
    <subcellularLocation>
        <location evidence="1">Secreted</location>
    </subcellularLocation>
</comment>
<dbReference type="EC" id="3.-.-.-" evidence="4"/>
<gene>
    <name evidence="4" type="ORF">SNF14_06995</name>
</gene>
<accession>A0ABU5EM03</accession>
<keyword evidence="4" id="KW-0378">Hydrolase</keyword>
<evidence type="ECO:0000256" key="1">
    <source>
        <dbReference type="ARBA" id="ARBA00004613"/>
    </source>
</evidence>
<dbReference type="CDD" id="cd10918">
    <property type="entry name" value="CE4_NodB_like_5s_6s"/>
    <property type="match status" value="1"/>
</dbReference>
<keyword evidence="5" id="KW-1185">Reference proteome</keyword>
<dbReference type="PROSITE" id="PS51677">
    <property type="entry name" value="NODB"/>
    <property type="match status" value="1"/>
</dbReference>
<dbReference type="Pfam" id="PF01522">
    <property type="entry name" value="Polysacc_deac_1"/>
    <property type="match status" value="1"/>
</dbReference>
<dbReference type="InterPro" id="IPR051398">
    <property type="entry name" value="Polysacch_Deacetylase"/>
</dbReference>
<keyword evidence="2" id="KW-0732">Signal</keyword>
<organism evidence="4 5">
    <name type="scientific">Winogradskyella aquimaris</name>
    <dbReference type="NCBI Taxonomy" id="864074"/>
    <lineage>
        <taxon>Bacteria</taxon>
        <taxon>Pseudomonadati</taxon>
        <taxon>Bacteroidota</taxon>
        <taxon>Flavobacteriia</taxon>
        <taxon>Flavobacteriales</taxon>
        <taxon>Flavobacteriaceae</taxon>
        <taxon>Winogradskyella</taxon>
    </lineage>
</organism>
<protein>
    <submittedName>
        <fullName evidence="4">Polysaccharide deacetylase family protein</fullName>
        <ecNumber evidence="4">3.-.-.-</ecNumber>
    </submittedName>
</protein>
<evidence type="ECO:0000313" key="4">
    <source>
        <dbReference type="EMBL" id="MDY2587081.1"/>
    </source>
</evidence>
<dbReference type="RefSeq" id="WP_320555454.1">
    <property type="nucleotide sequence ID" value="NZ_JAXDAE010000005.1"/>
</dbReference>
<comment type="caution">
    <text evidence="4">The sequence shown here is derived from an EMBL/GenBank/DDBJ whole genome shotgun (WGS) entry which is preliminary data.</text>
</comment>
<evidence type="ECO:0000256" key="2">
    <source>
        <dbReference type="ARBA" id="ARBA00022729"/>
    </source>
</evidence>